<organism evidence="2 3">
    <name type="scientific">Pleurodeles waltl</name>
    <name type="common">Iberian ribbed newt</name>
    <dbReference type="NCBI Taxonomy" id="8319"/>
    <lineage>
        <taxon>Eukaryota</taxon>
        <taxon>Metazoa</taxon>
        <taxon>Chordata</taxon>
        <taxon>Craniata</taxon>
        <taxon>Vertebrata</taxon>
        <taxon>Euteleostomi</taxon>
        <taxon>Amphibia</taxon>
        <taxon>Batrachia</taxon>
        <taxon>Caudata</taxon>
        <taxon>Salamandroidea</taxon>
        <taxon>Salamandridae</taxon>
        <taxon>Pleurodelinae</taxon>
        <taxon>Pleurodeles</taxon>
    </lineage>
</organism>
<evidence type="ECO:0000313" key="3">
    <source>
        <dbReference type="Proteomes" id="UP001066276"/>
    </source>
</evidence>
<dbReference type="AlphaFoldDB" id="A0AAV7SYF9"/>
<feature type="region of interest" description="Disordered" evidence="1">
    <location>
        <begin position="1"/>
        <end position="25"/>
    </location>
</feature>
<name>A0AAV7SYF9_PLEWA</name>
<proteinExistence type="predicted"/>
<gene>
    <name evidence="2" type="ORF">NDU88_001089</name>
</gene>
<reference evidence="2" key="1">
    <citation type="journal article" date="2022" name="bioRxiv">
        <title>Sequencing and chromosome-scale assembly of the giantPleurodeles waltlgenome.</title>
        <authorList>
            <person name="Brown T."/>
            <person name="Elewa A."/>
            <person name="Iarovenko S."/>
            <person name="Subramanian E."/>
            <person name="Araus A.J."/>
            <person name="Petzold A."/>
            <person name="Susuki M."/>
            <person name="Suzuki K.-i.T."/>
            <person name="Hayashi T."/>
            <person name="Toyoda A."/>
            <person name="Oliveira C."/>
            <person name="Osipova E."/>
            <person name="Leigh N.D."/>
            <person name="Simon A."/>
            <person name="Yun M.H."/>
        </authorList>
    </citation>
    <scope>NUCLEOTIDE SEQUENCE</scope>
    <source>
        <strain evidence="2">20211129_DDA</strain>
        <tissue evidence="2">Liver</tissue>
    </source>
</reference>
<dbReference type="Proteomes" id="UP001066276">
    <property type="component" value="Chromosome 4_1"/>
</dbReference>
<dbReference type="EMBL" id="JANPWB010000007">
    <property type="protein sequence ID" value="KAJ1169183.1"/>
    <property type="molecule type" value="Genomic_DNA"/>
</dbReference>
<keyword evidence="3" id="KW-1185">Reference proteome</keyword>
<evidence type="ECO:0000313" key="2">
    <source>
        <dbReference type="EMBL" id="KAJ1169183.1"/>
    </source>
</evidence>
<comment type="caution">
    <text evidence="2">The sequence shown here is derived from an EMBL/GenBank/DDBJ whole genome shotgun (WGS) entry which is preliminary data.</text>
</comment>
<sequence length="85" mass="8880">MAAQREHASHFASGQRSGSRAERRSVSGPVILDTLGRAWNLVGTGVPAWGAWNLDDTGVPAWGAWNLDDTGVPGIDVKLGGFHGG</sequence>
<protein>
    <submittedName>
        <fullName evidence="2">Uncharacterized protein</fullName>
    </submittedName>
</protein>
<evidence type="ECO:0000256" key="1">
    <source>
        <dbReference type="SAM" id="MobiDB-lite"/>
    </source>
</evidence>
<accession>A0AAV7SYF9</accession>